<proteinExistence type="predicted"/>
<organism evidence="1 2">
    <name type="scientific">Trichomonas vaginalis (strain ATCC PRA-98 / G3)</name>
    <dbReference type="NCBI Taxonomy" id="412133"/>
    <lineage>
        <taxon>Eukaryota</taxon>
        <taxon>Metamonada</taxon>
        <taxon>Parabasalia</taxon>
        <taxon>Trichomonadida</taxon>
        <taxon>Trichomonadidae</taxon>
        <taxon>Trichomonas</taxon>
    </lineage>
</organism>
<protein>
    <submittedName>
        <fullName evidence="1">Uncharacterized protein</fullName>
    </submittedName>
</protein>
<keyword evidence="2" id="KW-1185">Reference proteome</keyword>
<dbReference type="Proteomes" id="UP000001542">
    <property type="component" value="Unassembled WGS sequence"/>
</dbReference>
<sequence length="319" mass="37198">MYTSNQNEAKQYIKKSLESSDGKSLGFRKLFELIYYLLQKSFNTECFAVLNEITTTDKIFSYLDSVKFPQFYSEFFDFPPYDLLYIVSIIFQQSQNVQPSTYLYTLFNFYLTFYESLLKCVNSQDIILNDEFNIESRKKTFDSACSTILSKLSIIASSISAIYLGKTDKMLFSKFVDNLLTTKSYLFHDSNFSCIIGRMLLSLNKYHQAHEIFSYISDIKILSSNQPYIDFFRMNFQSAANGFEQSKNPMNKMNQVVAYIYSGNIKQAVQLFNEKVKEFPALRLFNSVRDLSLFLHDLCSETEVIKEIQISNYPLLDEN</sequence>
<evidence type="ECO:0000313" key="1">
    <source>
        <dbReference type="EMBL" id="EAX90102.1"/>
    </source>
</evidence>
<reference evidence="1" key="2">
    <citation type="journal article" date="2007" name="Science">
        <title>Draft genome sequence of the sexually transmitted pathogen Trichomonas vaginalis.</title>
        <authorList>
            <person name="Carlton J.M."/>
            <person name="Hirt R.P."/>
            <person name="Silva J.C."/>
            <person name="Delcher A.L."/>
            <person name="Schatz M."/>
            <person name="Zhao Q."/>
            <person name="Wortman J.R."/>
            <person name="Bidwell S.L."/>
            <person name="Alsmark U.C.M."/>
            <person name="Besteiro S."/>
            <person name="Sicheritz-Ponten T."/>
            <person name="Noel C.J."/>
            <person name="Dacks J.B."/>
            <person name="Foster P.G."/>
            <person name="Simillion C."/>
            <person name="Van de Peer Y."/>
            <person name="Miranda-Saavedra D."/>
            <person name="Barton G.J."/>
            <person name="Westrop G.D."/>
            <person name="Mueller S."/>
            <person name="Dessi D."/>
            <person name="Fiori P.L."/>
            <person name="Ren Q."/>
            <person name="Paulsen I."/>
            <person name="Zhang H."/>
            <person name="Bastida-Corcuera F.D."/>
            <person name="Simoes-Barbosa A."/>
            <person name="Brown M.T."/>
            <person name="Hayes R.D."/>
            <person name="Mukherjee M."/>
            <person name="Okumura C.Y."/>
            <person name="Schneider R."/>
            <person name="Smith A.J."/>
            <person name="Vanacova S."/>
            <person name="Villalvazo M."/>
            <person name="Haas B.J."/>
            <person name="Pertea M."/>
            <person name="Feldblyum T.V."/>
            <person name="Utterback T.R."/>
            <person name="Shu C.L."/>
            <person name="Osoegawa K."/>
            <person name="de Jong P.J."/>
            <person name="Hrdy I."/>
            <person name="Horvathova L."/>
            <person name="Zubacova Z."/>
            <person name="Dolezal P."/>
            <person name="Malik S.B."/>
            <person name="Logsdon J.M. Jr."/>
            <person name="Henze K."/>
            <person name="Gupta A."/>
            <person name="Wang C.C."/>
            <person name="Dunne R.L."/>
            <person name="Upcroft J.A."/>
            <person name="Upcroft P."/>
            <person name="White O."/>
            <person name="Salzberg S.L."/>
            <person name="Tang P."/>
            <person name="Chiu C.-H."/>
            <person name="Lee Y.-S."/>
            <person name="Embley T.M."/>
            <person name="Coombs G.H."/>
            <person name="Mottram J.C."/>
            <person name="Tachezy J."/>
            <person name="Fraser-Liggett C.M."/>
            <person name="Johnson P.J."/>
        </authorList>
    </citation>
    <scope>NUCLEOTIDE SEQUENCE [LARGE SCALE GENOMIC DNA]</scope>
    <source>
        <strain evidence="1">G3</strain>
    </source>
</reference>
<reference evidence="1" key="1">
    <citation type="submission" date="2006-10" db="EMBL/GenBank/DDBJ databases">
        <authorList>
            <person name="Amadeo P."/>
            <person name="Zhao Q."/>
            <person name="Wortman J."/>
            <person name="Fraser-Liggett C."/>
            <person name="Carlton J."/>
        </authorList>
    </citation>
    <scope>NUCLEOTIDE SEQUENCE</scope>
    <source>
        <strain evidence="1">G3</strain>
    </source>
</reference>
<evidence type="ECO:0000313" key="2">
    <source>
        <dbReference type="Proteomes" id="UP000001542"/>
    </source>
</evidence>
<dbReference type="RefSeq" id="XP_001303032.1">
    <property type="nucleotide sequence ID" value="XM_001303031.1"/>
</dbReference>
<dbReference type="EMBL" id="DS114138">
    <property type="protein sequence ID" value="EAX90102.1"/>
    <property type="molecule type" value="Genomic_DNA"/>
</dbReference>
<dbReference type="VEuPathDB" id="TrichDB:TVAGG3_0432460"/>
<dbReference type="VEuPathDB" id="TrichDB:TVAG_349800"/>
<dbReference type="AlphaFoldDB" id="A2FYB8"/>
<accession>A2FYB8</accession>
<dbReference type="InParanoid" id="A2FYB8"/>
<gene>
    <name evidence="1" type="ORF">TVAG_349800</name>
</gene>
<name>A2FYB8_TRIV3</name>
<dbReference type="KEGG" id="tva:4747781"/>